<dbReference type="STRING" id="1513793.SAMN06296036_108136"/>
<name>A0A1Y6BSJ4_9BACT</name>
<organism evidence="4 5">
    <name type="scientific">Pseudobacteriovorax antillogorgiicola</name>
    <dbReference type="NCBI Taxonomy" id="1513793"/>
    <lineage>
        <taxon>Bacteria</taxon>
        <taxon>Pseudomonadati</taxon>
        <taxon>Bdellovibrionota</taxon>
        <taxon>Oligoflexia</taxon>
        <taxon>Oligoflexales</taxon>
        <taxon>Pseudobacteriovoracaceae</taxon>
        <taxon>Pseudobacteriovorax</taxon>
    </lineage>
</organism>
<dbReference type="Pfam" id="PF14321">
    <property type="entry name" value="DUF4382"/>
    <property type="match status" value="1"/>
</dbReference>
<dbReference type="AlphaFoldDB" id="A0A1Y6BSJ4"/>
<keyword evidence="2" id="KW-0732">Signal</keyword>
<evidence type="ECO:0000256" key="1">
    <source>
        <dbReference type="SAM" id="MobiDB-lite"/>
    </source>
</evidence>
<feature type="domain" description="DUF4382" evidence="3">
    <location>
        <begin position="79"/>
        <end position="210"/>
    </location>
</feature>
<feature type="chain" id="PRO_5012667075" description="DUF4382 domain-containing protein" evidence="2">
    <location>
        <begin position="21"/>
        <end position="309"/>
    </location>
</feature>
<evidence type="ECO:0000256" key="2">
    <source>
        <dbReference type="SAM" id="SignalP"/>
    </source>
</evidence>
<evidence type="ECO:0000259" key="3">
    <source>
        <dbReference type="Pfam" id="PF14321"/>
    </source>
</evidence>
<reference evidence="5" key="1">
    <citation type="submission" date="2017-04" db="EMBL/GenBank/DDBJ databases">
        <authorList>
            <person name="Varghese N."/>
            <person name="Submissions S."/>
        </authorList>
    </citation>
    <scope>NUCLEOTIDE SEQUENCE [LARGE SCALE GENOMIC DNA]</scope>
    <source>
        <strain evidence="5">RKEM611</strain>
    </source>
</reference>
<dbReference type="InterPro" id="IPR025491">
    <property type="entry name" value="DUF4382"/>
</dbReference>
<gene>
    <name evidence="4" type="ORF">SAMN06296036_108136</name>
</gene>
<keyword evidence="5" id="KW-1185">Reference proteome</keyword>
<dbReference type="EMBL" id="FWZT01000008">
    <property type="protein sequence ID" value="SMF26333.1"/>
    <property type="molecule type" value="Genomic_DNA"/>
</dbReference>
<dbReference type="RefSeq" id="WP_132318876.1">
    <property type="nucleotide sequence ID" value="NZ_FWZT01000008.1"/>
</dbReference>
<dbReference type="PROSITE" id="PS51257">
    <property type="entry name" value="PROKAR_LIPOPROTEIN"/>
    <property type="match status" value="1"/>
</dbReference>
<dbReference type="Proteomes" id="UP000192907">
    <property type="component" value="Unassembled WGS sequence"/>
</dbReference>
<protein>
    <recommendedName>
        <fullName evidence="3">DUF4382 domain-containing protein</fullName>
    </recommendedName>
</protein>
<sequence length="309" mass="33038">MKANHSLSLMFYGFLATAIACGTYIGNPEEGDSTQTETEGVGDPEDGDTPGTQDPVLDPDSELPDEPIVNDPSGAADSLFTLALTDAPIDDLQSFFITISEVIIRQESGGLVNIPISYSQEIDLLNYQGSQSIVFAASNDIPLGNYSEIRVTLDPNNPPRAIDKAGGNIEVNAPSAETSGIKIASNFTVDASGIGITLDFDLRKSLKVTGPRLKLSPKIRAAKNKEAFGVAGLIQLANVVCIYEEGTVADTTDECDNALSAALVGESRFKIGFVPNGRYYLRFFQDDSSIDSEIFTVDGKNVRVDEPSR</sequence>
<dbReference type="OrthoDB" id="5502931at2"/>
<evidence type="ECO:0000313" key="5">
    <source>
        <dbReference type="Proteomes" id="UP000192907"/>
    </source>
</evidence>
<accession>A0A1Y6BSJ4</accession>
<feature type="region of interest" description="Disordered" evidence="1">
    <location>
        <begin position="27"/>
        <end position="72"/>
    </location>
</feature>
<evidence type="ECO:0000313" key="4">
    <source>
        <dbReference type="EMBL" id="SMF26333.1"/>
    </source>
</evidence>
<proteinExistence type="predicted"/>
<feature type="signal peptide" evidence="2">
    <location>
        <begin position="1"/>
        <end position="20"/>
    </location>
</feature>